<name>A0A8C6QVX8_NANGA</name>
<organism evidence="3 4">
    <name type="scientific">Nannospalax galili</name>
    <name type="common">Northern Israeli blind subterranean mole rat</name>
    <name type="synonym">Spalax galili</name>
    <dbReference type="NCBI Taxonomy" id="1026970"/>
    <lineage>
        <taxon>Eukaryota</taxon>
        <taxon>Metazoa</taxon>
        <taxon>Chordata</taxon>
        <taxon>Craniata</taxon>
        <taxon>Vertebrata</taxon>
        <taxon>Euteleostomi</taxon>
        <taxon>Mammalia</taxon>
        <taxon>Eutheria</taxon>
        <taxon>Euarchontoglires</taxon>
        <taxon>Glires</taxon>
        <taxon>Rodentia</taxon>
        <taxon>Myomorpha</taxon>
        <taxon>Muroidea</taxon>
        <taxon>Spalacidae</taxon>
        <taxon>Spalacinae</taxon>
        <taxon>Nannospalax</taxon>
    </lineage>
</organism>
<feature type="transmembrane region" description="Helical" evidence="2">
    <location>
        <begin position="40"/>
        <end position="61"/>
    </location>
</feature>
<dbReference type="OMA" id="AMALCPI"/>
<evidence type="ECO:0000256" key="2">
    <source>
        <dbReference type="SAM" id="Phobius"/>
    </source>
</evidence>
<evidence type="ECO:0000256" key="1">
    <source>
        <dbReference type="SAM" id="MobiDB-lite"/>
    </source>
</evidence>
<evidence type="ECO:0000313" key="4">
    <source>
        <dbReference type="Proteomes" id="UP000694381"/>
    </source>
</evidence>
<keyword evidence="2" id="KW-0812">Transmembrane</keyword>
<dbReference type="Proteomes" id="UP000694381">
    <property type="component" value="Unassembled WGS sequence"/>
</dbReference>
<keyword evidence="2" id="KW-0472">Membrane</keyword>
<protein>
    <submittedName>
        <fullName evidence="3">Uncharacterized protein</fullName>
    </submittedName>
</protein>
<dbReference type="GeneTree" id="ENSGT00880000138862"/>
<accession>A0A8C6QVX8</accession>
<dbReference type="AlphaFoldDB" id="A0A8C6QVX8"/>
<keyword evidence="4" id="KW-1185">Reference proteome</keyword>
<dbReference type="Ensembl" id="ENSNGAT00000014897.1">
    <property type="protein sequence ID" value="ENSNGAP00000009386.1"/>
    <property type="gene ID" value="ENSNGAG00000012085.1"/>
</dbReference>
<evidence type="ECO:0000313" key="3">
    <source>
        <dbReference type="Ensembl" id="ENSNGAP00000009386.1"/>
    </source>
</evidence>
<sequence length="128" mass="13810">YIHMSKGFILLAMALCPILLSSMFLSFWSVCRRLNKVDYVFSSLSIGIGFLIFFSMTLFVVNCVRLSPRPQEPCPISIKGCGATPRPSWSGGSATSAGPRDATSWGGTCHSARPSASRAPSPPCFCLQ</sequence>
<proteinExistence type="predicted"/>
<feature type="transmembrane region" description="Helical" evidence="2">
    <location>
        <begin position="7"/>
        <end position="28"/>
    </location>
</feature>
<feature type="region of interest" description="Disordered" evidence="1">
    <location>
        <begin position="81"/>
        <end position="128"/>
    </location>
</feature>
<reference evidence="3" key="1">
    <citation type="submission" date="2025-08" db="UniProtKB">
        <authorList>
            <consortium name="Ensembl"/>
        </authorList>
    </citation>
    <scope>IDENTIFICATION</scope>
</reference>
<keyword evidence="2" id="KW-1133">Transmembrane helix</keyword>
<reference evidence="3" key="2">
    <citation type="submission" date="2025-09" db="UniProtKB">
        <authorList>
            <consortium name="Ensembl"/>
        </authorList>
    </citation>
    <scope>IDENTIFICATION</scope>
</reference>